<gene>
    <name evidence="1" type="ordered locus">EAMY_1756</name>
</gene>
<evidence type="ECO:0000313" key="1">
    <source>
        <dbReference type="EMBL" id="CBA20706.1"/>
    </source>
</evidence>
<dbReference type="AlphaFoldDB" id="D4I2K0"/>
<dbReference type="KEGG" id="eam:EAMY_1756"/>
<evidence type="ECO:0000313" key="2">
    <source>
        <dbReference type="Proteomes" id="UP000001841"/>
    </source>
</evidence>
<protein>
    <submittedName>
        <fullName evidence="1">Uncharacterized protein</fullName>
    </submittedName>
</protein>
<dbReference type="Proteomes" id="UP000001841">
    <property type="component" value="Chromosome"/>
</dbReference>
<dbReference type="HOGENOM" id="CLU_3356063_0_0_6"/>
<organism evidence="1 2">
    <name type="scientific">Erwinia amylovora (strain CFBP1430)</name>
    <dbReference type="NCBI Taxonomy" id="665029"/>
    <lineage>
        <taxon>Bacteria</taxon>
        <taxon>Pseudomonadati</taxon>
        <taxon>Pseudomonadota</taxon>
        <taxon>Gammaproteobacteria</taxon>
        <taxon>Enterobacterales</taxon>
        <taxon>Erwiniaceae</taxon>
        <taxon>Erwinia</taxon>
    </lineage>
</organism>
<name>D4I2K0_ERWAC</name>
<dbReference type="EMBL" id="FN434113">
    <property type="protein sequence ID" value="CBA20706.1"/>
    <property type="molecule type" value="Genomic_DNA"/>
</dbReference>
<sequence>MAKARSVVTLSIIFHWMPKKVAGKRLAHFRTLPEPA</sequence>
<proteinExistence type="predicted"/>
<reference evidence="1 2" key="1">
    <citation type="journal article" date="2010" name="Mol. Plant Microbe Interact.">
        <title>Complete genome sequence of the fire blight pathogen Erwinia amylovora CFBP 1430 and comparison to other Erwinia spp.</title>
        <authorList>
            <person name="Smits T.H."/>
            <person name="Rezzonico F."/>
            <person name="Kamber T."/>
            <person name="Blom J."/>
            <person name="Goesmann A."/>
            <person name="Frey J.E."/>
            <person name="Duffy B."/>
        </authorList>
    </citation>
    <scope>NUCLEOTIDE SEQUENCE [LARGE SCALE GENOMIC DNA]</scope>
    <source>
        <strain evidence="2">CFBP1430</strain>
    </source>
</reference>
<accession>D4I2K0</accession>